<dbReference type="InterPro" id="IPR010982">
    <property type="entry name" value="Lambda_DNA-bd_dom_sf"/>
</dbReference>
<dbReference type="PROSITE" id="PS50943">
    <property type="entry name" value="HTH_CROC1"/>
    <property type="match status" value="1"/>
</dbReference>
<organism evidence="2 3">
    <name type="scientific">Dolichospermum flos-aquae CCAP 1403/13F</name>
    <dbReference type="NCBI Taxonomy" id="315271"/>
    <lineage>
        <taxon>Bacteria</taxon>
        <taxon>Bacillati</taxon>
        <taxon>Cyanobacteriota</taxon>
        <taxon>Cyanophyceae</taxon>
        <taxon>Nostocales</taxon>
        <taxon>Aphanizomenonaceae</taxon>
        <taxon>Dolichospermum</taxon>
    </lineage>
</organism>
<gene>
    <name evidence="2" type="ORF">HGD76_24525</name>
</gene>
<name>A0A6H2C7F0_DOLFA</name>
<dbReference type="Proteomes" id="UP000502433">
    <property type="component" value="Plasmid pAfl69"/>
</dbReference>
<dbReference type="InterPro" id="IPR001387">
    <property type="entry name" value="Cro/C1-type_HTH"/>
</dbReference>
<reference evidence="2 3" key="2">
    <citation type="submission" date="2020-04" db="EMBL/GenBank/DDBJ databases">
        <authorList>
            <person name="Fomenkov A."/>
            <person name="Anton B.P."/>
            <person name="Roberts R.J."/>
        </authorList>
    </citation>
    <scope>NUCLEOTIDE SEQUENCE [LARGE SCALE GENOMIC DNA]</scope>
    <source>
        <strain evidence="2 3">CCAP 1403/13f</strain>
        <plasmid evidence="3">pafl69</plasmid>
    </source>
</reference>
<dbReference type="Pfam" id="PF13443">
    <property type="entry name" value="HTH_26"/>
    <property type="match status" value="1"/>
</dbReference>
<keyword evidence="2" id="KW-0614">Plasmid</keyword>
<dbReference type="SUPFAM" id="SSF47413">
    <property type="entry name" value="lambda repressor-like DNA-binding domains"/>
    <property type="match status" value="1"/>
</dbReference>
<geneLocation type="plasmid" evidence="3">
    <name>pafl69</name>
</geneLocation>
<dbReference type="GO" id="GO:0003677">
    <property type="term" value="F:DNA binding"/>
    <property type="evidence" value="ECO:0007669"/>
    <property type="project" value="InterPro"/>
</dbReference>
<dbReference type="Gene3D" id="1.10.260.40">
    <property type="entry name" value="lambda repressor-like DNA-binding domains"/>
    <property type="match status" value="1"/>
</dbReference>
<dbReference type="AlphaFoldDB" id="A0A6H2C7F0"/>
<proteinExistence type="predicted"/>
<dbReference type="RefSeq" id="WP_168697574.1">
    <property type="nucleotide sequence ID" value="NZ_CP051207.1"/>
</dbReference>
<feature type="domain" description="HTH cro/C1-type" evidence="1">
    <location>
        <begin position="34"/>
        <end position="89"/>
    </location>
</feature>
<dbReference type="KEGG" id="dfs:HGD76_24525"/>
<dbReference type="EMBL" id="CP051207">
    <property type="protein sequence ID" value="QJB47230.1"/>
    <property type="molecule type" value="Genomic_DNA"/>
</dbReference>
<evidence type="ECO:0000313" key="2">
    <source>
        <dbReference type="EMBL" id="QJB47230.1"/>
    </source>
</evidence>
<accession>A0A6H2C7F0</accession>
<reference evidence="2 3" key="1">
    <citation type="submission" date="2020-04" db="EMBL/GenBank/DDBJ databases">
        <title>Genome-Wide Identification of 5-Methylcytosine Sites in Bacterial Genomes By High-Throughput Sequencing of MspJI Restriction Fragments.</title>
        <authorList>
            <person name="Wu V."/>
        </authorList>
    </citation>
    <scope>NUCLEOTIDE SEQUENCE [LARGE SCALE GENOMIC DNA]</scope>
    <source>
        <strain evidence="2 3">CCAP 1403/13f</strain>
        <plasmid evidence="3">pafl69</plasmid>
    </source>
</reference>
<evidence type="ECO:0000313" key="3">
    <source>
        <dbReference type="Proteomes" id="UP000502433"/>
    </source>
</evidence>
<protein>
    <submittedName>
        <fullName evidence="2">Helix-turn-helix transcriptional regulator</fullName>
    </submittedName>
</protein>
<sequence>MTASLMNHNVPPKFTKRSDRKAVQQLKVKLRCRLQDLIDAQDLTRSALAEATGLTPTAVRGLCDNSAKRYDVDTLAVLCDFFGCGMGELFEVIPKERQ</sequence>
<dbReference type="SMART" id="SM00530">
    <property type="entry name" value="HTH_XRE"/>
    <property type="match status" value="1"/>
</dbReference>
<evidence type="ECO:0000259" key="1">
    <source>
        <dbReference type="PROSITE" id="PS50943"/>
    </source>
</evidence>